<dbReference type="NCBIfam" id="TIGR02226">
    <property type="entry name" value="two_anch"/>
    <property type="match status" value="1"/>
</dbReference>
<dbReference type="SUPFAM" id="SSF53300">
    <property type="entry name" value="vWA-like"/>
    <property type="match status" value="1"/>
</dbReference>
<evidence type="ECO:0000313" key="4">
    <source>
        <dbReference type="Proteomes" id="UP001597389"/>
    </source>
</evidence>
<protein>
    <submittedName>
        <fullName evidence="3">BatA domain-containing protein</fullName>
    </submittedName>
</protein>
<evidence type="ECO:0000313" key="3">
    <source>
        <dbReference type="EMBL" id="MFD2159804.1"/>
    </source>
</evidence>
<proteinExistence type="predicted"/>
<comment type="caution">
    <text evidence="3">The sequence shown here is derived from an EMBL/GenBank/DDBJ whole genome shotgun (WGS) entry which is preliminary data.</text>
</comment>
<dbReference type="EMBL" id="JBHUJB010000051">
    <property type="protein sequence ID" value="MFD2159804.1"/>
    <property type="molecule type" value="Genomic_DNA"/>
</dbReference>
<keyword evidence="1" id="KW-1133">Transmembrane helix</keyword>
<dbReference type="Pfam" id="PF07584">
    <property type="entry name" value="BatA"/>
    <property type="match status" value="1"/>
</dbReference>
<accession>A0ABW4ZD45</accession>
<dbReference type="PANTHER" id="PTHR37464">
    <property type="entry name" value="BLL2463 PROTEIN"/>
    <property type="match status" value="1"/>
</dbReference>
<keyword evidence="1" id="KW-0812">Transmembrane</keyword>
<dbReference type="InterPro" id="IPR011933">
    <property type="entry name" value="Double_TM_dom"/>
</dbReference>
<dbReference type="PANTHER" id="PTHR37464:SF1">
    <property type="entry name" value="BLL2463 PROTEIN"/>
    <property type="match status" value="1"/>
</dbReference>
<sequence>MNFPHLSSLAYFWWLLALSIPVLIHLLNRRRHRVVKWAAMEFLLRATRESRGRKKLKHIIILTCRALAVAALVFAVARPLSSSGFLNWGGGKLDTIIFILDRSPSMEQKSSDSTTSKREAAIALVKNSAAQLDGTKLILLDSATAQPIEIADPNSLDKISQSLPTDAAANIPSLLDKALQHILSKDTGRTEIWLASDLQSSNWQPASGKWNNIRAGFGNLADQASLRVLSLNSTATNNLSITLDKALRIDDELSLELTITQSPPARKQSIPLTLSLNGSQSSEDVTIQGETVRISKRLPLSGPSGFGYIQLPADTNPQDNTVYFTYGDEIPTYSAVVTTLPEARIYLKLAAAPPGYSKQEASAYSPNQEIPWNSLSTVLWQAPLPTGKTKEQALDFINKGGVIAFFPPETNDDSEFLDTKWGLLSKSAQGKYFIVPNWDRSDGPLRNGEDGTSIPVDKLKAIQRREILTPSSGLAKWSNDSPLITRHLHGRGACYFVATLPDYTWSNLGDADVILPLVQRLIQQGNERFGSGGSTTIGSLPAEIELSSAQRKRLDLATKSNSINAAFEAGVYQFGERSIAINRSPEEQSPEILERSDLDKALSEVKYSYFEDDTERTAALSEPLWELFLILMLVFLVAEAVLCLAPKRKNT</sequence>
<keyword evidence="4" id="KW-1185">Reference proteome</keyword>
<organism evidence="3 4">
    <name type="scientific">Rubritalea tangerina</name>
    <dbReference type="NCBI Taxonomy" id="430798"/>
    <lineage>
        <taxon>Bacteria</taxon>
        <taxon>Pseudomonadati</taxon>
        <taxon>Verrucomicrobiota</taxon>
        <taxon>Verrucomicrobiia</taxon>
        <taxon>Verrucomicrobiales</taxon>
        <taxon>Rubritaleaceae</taxon>
        <taxon>Rubritalea</taxon>
    </lineage>
</organism>
<dbReference type="InterPro" id="IPR024163">
    <property type="entry name" value="Aerotolerance_reg_N"/>
</dbReference>
<feature type="domain" description="Aerotolerance regulator N-terminal" evidence="2">
    <location>
        <begin position="8"/>
        <end position="79"/>
    </location>
</feature>
<feature type="transmembrane region" description="Helical" evidence="1">
    <location>
        <begin position="6"/>
        <end position="27"/>
    </location>
</feature>
<dbReference type="InterPro" id="IPR036465">
    <property type="entry name" value="vWFA_dom_sf"/>
</dbReference>
<gene>
    <name evidence="3" type="ORF">ACFSW8_12915</name>
</gene>
<dbReference type="RefSeq" id="WP_377089614.1">
    <property type="nucleotide sequence ID" value="NZ_JBHSJL010000014.1"/>
</dbReference>
<reference evidence="4" key="1">
    <citation type="journal article" date="2019" name="Int. J. Syst. Evol. Microbiol.">
        <title>The Global Catalogue of Microorganisms (GCM) 10K type strain sequencing project: providing services to taxonomists for standard genome sequencing and annotation.</title>
        <authorList>
            <consortium name="The Broad Institute Genomics Platform"/>
            <consortium name="The Broad Institute Genome Sequencing Center for Infectious Disease"/>
            <person name="Wu L."/>
            <person name="Ma J."/>
        </authorList>
    </citation>
    <scope>NUCLEOTIDE SEQUENCE [LARGE SCALE GENOMIC DNA]</scope>
    <source>
        <strain evidence="4">CCUG 57942</strain>
    </source>
</reference>
<name>A0ABW4ZD45_9BACT</name>
<feature type="transmembrane region" description="Helical" evidence="1">
    <location>
        <begin position="624"/>
        <end position="645"/>
    </location>
</feature>
<feature type="transmembrane region" description="Helical" evidence="1">
    <location>
        <begin position="58"/>
        <end position="77"/>
    </location>
</feature>
<dbReference type="Proteomes" id="UP001597389">
    <property type="component" value="Unassembled WGS sequence"/>
</dbReference>
<evidence type="ECO:0000256" key="1">
    <source>
        <dbReference type="SAM" id="Phobius"/>
    </source>
</evidence>
<evidence type="ECO:0000259" key="2">
    <source>
        <dbReference type="Pfam" id="PF07584"/>
    </source>
</evidence>
<keyword evidence="1" id="KW-0472">Membrane</keyword>